<feature type="signal peptide" evidence="2">
    <location>
        <begin position="1"/>
        <end position="18"/>
    </location>
</feature>
<evidence type="ECO:0000256" key="1">
    <source>
        <dbReference type="SAM" id="MobiDB-lite"/>
    </source>
</evidence>
<protein>
    <submittedName>
        <fullName evidence="3">Uncharacterized protein</fullName>
    </submittedName>
</protein>
<feature type="compositionally biased region" description="Basic residues" evidence="1">
    <location>
        <begin position="56"/>
        <end position="70"/>
    </location>
</feature>
<name>A0AAD3CRU9_9STRA</name>
<comment type="caution">
    <text evidence="3">The sequence shown here is derived from an EMBL/GenBank/DDBJ whole genome shotgun (WGS) entry which is preliminary data.</text>
</comment>
<keyword evidence="4" id="KW-1185">Reference proteome</keyword>
<dbReference type="Proteomes" id="UP001054902">
    <property type="component" value="Unassembled WGS sequence"/>
</dbReference>
<dbReference type="EMBL" id="BLLK01000045">
    <property type="protein sequence ID" value="GFH50917.1"/>
    <property type="molecule type" value="Genomic_DNA"/>
</dbReference>
<evidence type="ECO:0000313" key="3">
    <source>
        <dbReference type="EMBL" id="GFH50917.1"/>
    </source>
</evidence>
<sequence length="85" mass="9558">MRGLFIVALLAVIALTSAFAPVSTFGVKSVSTTSLEACRTNAKKEKRQRNRENMRKFQKRGKISRKKMMRKVASSEARQIEITGL</sequence>
<proteinExistence type="predicted"/>
<evidence type="ECO:0000313" key="4">
    <source>
        <dbReference type="Proteomes" id="UP001054902"/>
    </source>
</evidence>
<organism evidence="3 4">
    <name type="scientific">Chaetoceros tenuissimus</name>
    <dbReference type="NCBI Taxonomy" id="426638"/>
    <lineage>
        <taxon>Eukaryota</taxon>
        <taxon>Sar</taxon>
        <taxon>Stramenopiles</taxon>
        <taxon>Ochrophyta</taxon>
        <taxon>Bacillariophyta</taxon>
        <taxon>Coscinodiscophyceae</taxon>
        <taxon>Chaetocerotophycidae</taxon>
        <taxon>Chaetocerotales</taxon>
        <taxon>Chaetocerotaceae</taxon>
        <taxon>Chaetoceros</taxon>
    </lineage>
</organism>
<dbReference type="AlphaFoldDB" id="A0AAD3CRU9"/>
<accession>A0AAD3CRU9</accession>
<keyword evidence="2" id="KW-0732">Signal</keyword>
<evidence type="ECO:0000256" key="2">
    <source>
        <dbReference type="SAM" id="SignalP"/>
    </source>
</evidence>
<reference evidence="3 4" key="1">
    <citation type="journal article" date="2021" name="Sci. Rep.">
        <title>The genome of the diatom Chaetoceros tenuissimus carries an ancient integrated fragment of an extant virus.</title>
        <authorList>
            <person name="Hongo Y."/>
            <person name="Kimura K."/>
            <person name="Takaki Y."/>
            <person name="Yoshida Y."/>
            <person name="Baba S."/>
            <person name="Kobayashi G."/>
            <person name="Nagasaki K."/>
            <person name="Hano T."/>
            <person name="Tomaru Y."/>
        </authorList>
    </citation>
    <scope>NUCLEOTIDE SEQUENCE [LARGE SCALE GENOMIC DNA]</scope>
    <source>
        <strain evidence="3 4">NIES-3715</strain>
    </source>
</reference>
<feature type="chain" id="PRO_5042017973" evidence="2">
    <location>
        <begin position="19"/>
        <end position="85"/>
    </location>
</feature>
<gene>
    <name evidence="3" type="ORF">CTEN210_07393</name>
</gene>
<feature type="region of interest" description="Disordered" evidence="1">
    <location>
        <begin position="39"/>
        <end position="85"/>
    </location>
</feature>